<dbReference type="PANTHER" id="PTHR24373">
    <property type="entry name" value="SLIT RELATED LEUCINE-RICH REPEAT NEURONAL PROTEIN"/>
    <property type="match status" value="1"/>
</dbReference>
<keyword evidence="1" id="KW-0732">Signal</keyword>
<protein>
    <submittedName>
        <fullName evidence="3">Leucine repeat-rich protein</fullName>
    </submittedName>
</protein>
<dbReference type="InterPro" id="IPR050328">
    <property type="entry name" value="Dev_Immune_Receptor"/>
</dbReference>
<dbReference type="GO" id="GO:0005615">
    <property type="term" value="C:extracellular space"/>
    <property type="evidence" value="ECO:0007669"/>
    <property type="project" value="TreeGrafter"/>
</dbReference>
<accession>A0A1Z1JMX3</accession>
<sequence length="407" mass="47059">MIFAVFFVVTCVKASDYTEFKPKCFIQHHSPVNWTADCSYTRITRLPADMKGFPVTEIILRHNHLNSSISFHNWTHLRRVDLSCNVIGVVTNSMFSEFTELARLNLSSNDLRSISGEHFVNKLYVESLDLSHNTQLTPHEHFFDDLQKVIDRGMKRLSLRGINLKWLPENYFERSYELKVLDLSQNQLKTVSSFPTSLSQLDISDNLFTRLTFTQFRDCVNLEVLIVENNPFLTDIPEDSFYCARKLAKVSLRGNLNLSGIPEGLFVNVPLKYLSLADCGFRTLSTAFRVTFDRLQYIDLRNNPWECNNNLKWFLELETNVNDDRLRCNNTDTSFAEYYETALDHGFLQDILFVLMCVIATLFGMSIWIVYSSEFRTKVKNLYSPLDSVTNTSQPVYVSTVRSTSHS</sequence>
<evidence type="ECO:0000256" key="1">
    <source>
        <dbReference type="ARBA" id="ARBA00022729"/>
    </source>
</evidence>
<dbReference type="EMBL" id="KY705390">
    <property type="protein sequence ID" value="ARW29616.1"/>
    <property type="molecule type" value="mRNA"/>
</dbReference>
<feature type="transmembrane region" description="Helical" evidence="2">
    <location>
        <begin position="351"/>
        <end position="371"/>
    </location>
</feature>
<dbReference type="AlphaFoldDB" id="A0A1Z1JMX3"/>
<proteinExistence type="evidence at transcript level"/>
<evidence type="ECO:0000313" key="3">
    <source>
        <dbReference type="EMBL" id="ARW29616.1"/>
    </source>
</evidence>
<dbReference type="InterPro" id="IPR001611">
    <property type="entry name" value="Leu-rich_rpt"/>
</dbReference>
<evidence type="ECO:0000256" key="2">
    <source>
        <dbReference type="SAM" id="Phobius"/>
    </source>
</evidence>
<reference evidence="3" key="1">
    <citation type="journal article" date="2017" name="Sci. Rep.">
        <title>Understanding the mechanisms of dormancy in an invasive alien Sycamore lace bug, Corythucha ciliata through transcript and metabolite profiling.</title>
        <authorList>
            <person name="Li F.Q."/>
            <person name="Fu N.N."/>
            <person name="Qu C."/>
            <person name="Wang R."/>
            <person name="Xu Y.H."/>
            <person name="Luo C."/>
        </authorList>
    </citation>
    <scope>NUCLEOTIDE SEQUENCE</scope>
    <source>
        <strain evidence="3">C55040_g1</strain>
    </source>
</reference>
<dbReference type="Gene3D" id="3.80.10.10">
    <property type="entry name" value="Ribonuclease Inhibitor"/>
    <property type="match status" value="2"/>
</dbReference>
<dbReference type="PANTHER" id="PTHR24373:SF261">
    <property type="entry name" value="VASORIN"/>
    <property type="match status" value="1"/>
</dbReference>
<reference evidence="3" key="2">
    <citation type="submission" date="2017-03" db="EMBL/GenBank/DDBJ databases">
        <authorList>
            <person name="Afonso C.L."/>
            <person name="Miller P.J."/>
            <person name="Scott M.A."/>
            <person name="Spackman E."/>
            <person name="Goraichik I."/>
            <person name="Dimitrov K.M."/>
            <person name="Suarez D.L."/>
            <person name="Swayne D.E."/>
        </authorList>
    </citation>
    <scope>NUCLEOTIDE SEQUENCE</scope>
    <source>
        <strain evidence="3">C55040_g1</strain>
    </source>
</reference>
<keyword evidence="2" id="KW-1133">Transmembrane helix</keyword>
<organism evidence="3">
    <name type="scientific">Corythucha ciliata</name>
    <name type="common">Sycamore lace bug</name>
    <name type="synonym">Tingis ciliata</name>
    <dbReference type="NCBI Taxonomy" id="369451"/>
    <lineage>
        <taxon>Eukaryota</taxon>
        <taxon>Metazoa</taxon>
        <taxon>Ecdysozoa</taxon>
        <taxon>Arthropoda</taxon>
        <taxon>Hexapoda</taxon>
        <taxon>Insecta</taxon>
        <taxon>Pterygota</taxon>
        <taxon>Neoptera</taxon>
        <taxon>Paraneoptera</taxon>
        <taxon>Hemiptera</taxon>
        <taxon>Heteroptera</taxon>
        <taxon>Panheteroptera</taxon>
        <taxon>Cimicomorpha</taxon>
        <taxon>Tingidae</taxon>
        <taxon>Corythucha</taxon>
    </lineage>
</organism>
<keyword evidence="2" id="KW-0812">Transmembrane</keyword>
<name>A0A1Z1JMX3_CORCT</name>
<dbReference type="InterPro" id="IPR032675">
    <property type="entry name" value="LRR_dom_sf"/>
</dbReference>
<keyword evidence="2" id="KW-0472">Membrane</keyword>
<dbReference type="PROSITE" id="PS51450">
    <property type="entry name" value="LRR"/>
    <property type="match status" value="2"/>
</dbReference>
<dbReference type="GO" id="GO:0031012">
    <property type="term" value="C:extracellular matrix"/>
    <property type="evidence" value="ECO:0007669"/>
    <property type="project" value="TreeGrafter"/>
</dbReference>
<dbReference type="Pfam" id="PF13855">
    <property type="entry name" value="LRR_8"/>
    <property type="match status" value="2"/>
</dbReference>
<dbReference type="SUPFAM" id="SSF52058">
    <property type="entry name" value="L domain-like"/>
    <property type="match status" value="1"/>
</dbReference>